<reference evidence="2 3" key="1">
    <citation type="submission" date="2021-08" db="EMBL/GenBank/DDBJ databases">
        <title>Draft Genome Sequence of Phanerochaete sordida strain YK-624.</title>
        <authorList>
            <person name="Mori T."/>
            <person name="Dohra H."/>
            <person name="Suzuki T."/>
            <person name="Kawagishi H."/>
            <person name="Hirai H."/>
        </authorList>
    </citation>
    <scope>NUCLEOTIDE SEQUENCE [LARGE SCALE GENOMIC DNA]</scope>
    <source>
        <strain evidence="2 3">YK-624</strain>
    </source>
</reference>
<accession>A0A9P3LM64</accession>
<gene>
    <name evidence="2" type="ORF">PsYK624_165220</name>
</gene>
<sequence>MEYLKDARKTAERPRAQPVPSLAFGQRDLVRTESIALERQRSTLTRCTKPAAIHRVKRDQDSDASITRNPCGTTTGRPTVFGDEDLLAVMEYLKDARKTAETNISIG</sequence>
<evidence type="ECO:0000313" key="3">
    <source>
        <dbReference type="Proteomes" id="UP000703269"/>
    </source>
</evidence>
<feature type="region of interest" description="Disordered" evidence="1">
    <location>
        <begin position="55"/>
        <end position="77"/>
    </location>
</feature>
<dbReference type="EMBL" id="BPQB01000141">
    <property type="protein sequence ID" value="GJF00242.1"/>
    <property type="molecule type" value="Genomic_DNA"/>
</dbReference>
<feature type="region of interest" description="Disordered" evidence="1">
    <location>
        <begin position="1"/>
        <end position="22"/>
    </location>
</feature>
<protein>
    <submittedName>
        <fullName evidence="2">Uncharacterized protein</fullName>
    </submittedName>
</protein>
<evidence type="ECO:0000313" key="2">
    <source>
        <dbReference type="EMBL" id="GJF00242.1"/>
    </source>
</evidence>
<name>A0A9P3LM64_9APHY</name>
<feature type="compositionally biased region" description="Basic and acidic residues" evidence="1">
    <location>
        <begin position="1"/>
        <end position="15"/>
    </location>
</feature>
<comment type="caution">
    <text evidence="2">The sequence shown here is derived from an EMBL/GenBank/DDBJ whole genome shotgun (WGS) entry which is preliminary data.</text>
</comment>
<dbReference type="AlphaFoldDB" id="A0A9P3LM64"/>
<proteinExistence type="predicted"/>
<feature type="compositionally biased region" description="Polar residues" evidence="1">
    <location>
        <begin position="63"/>
        <end position="77"/>
    </location>
</feature>
<dbReference type="Proteomes" id="UP000703269">
    <property type="component" value="Unassembled WGS sequence"/>
</dbReference>
<evidence type="ECO:0000256" key="1">
    <source>
        <dbReference type="SAM" id="MobiDB-lite"/>
    </source>
</evidence>
<organism evidence="2 3">
    <name type="scientific">Phanerochaete sordida</name>
    <dbReference type="NCBI Taxonomy" id="48140"/>
    <lineage>
        <taxon>Eukaryota</taxon>
        <taxon>Fungi</taxon>
        <taxon>Dikarya</taxon>
        <taxon>Basidiomycota</taxon>
        <taxon>Agaricomycotina</taxon>
        <taxon>Agaricomycetes</taxon>
        <taxon>Polyporales</taxon>
        <taxon>Phanerochaetaceae</taxon>
        <taxon>Phanerochaete</taxon>
    </lineage>
</organism>
<keyword evidence="3" id="KW-1185">Reference proteome</keyword>